<keyword evidence="3" id="KW-1185">Reference proteome</keyword>
<keyword evidence="1" id="KW-0472">Membrane</keyword>
<protein>
    <submittedName>
        <fullName evidence="2">Uncharacterized protein</fullName>
    </submittedName>
</protein>
<accession>A0A0S3RKT2</accession>
<organism evidence="2 3">
    <name type="scientific">Vigna angularis var. angularis</name>
    <dbReference type="NCBI Taxonomy" id="157739"/>
    <lineage>
        <taxon>Eukaryota</taxon>
        <taxon>Viridiplantae</taxon>
        <taxon>Streptophyta</taxon>
        <taxon>Embryophyta</taxon>
        <taxon>Tracheophyta</taxon>
        <taxon>Spermatophyta</taxon>
        <taxon>Magnoliopsida</taxon>
        <taxon>eudicotyledons</taxon>
        <taxon>Gunneridae</taxon>
        <taxon>Pentapetalae</taxon>
        <taxon>rosids</taxon>
        <taxon>fabids</taxon>
        <taxon>Fabales</taxon>
        <taxon>Fabaceae</taxon>
        <taxon>Papilionoideae</taxon>
        <taxon>50 kb inversion clade</taxon>
        <taxon>NPAAA clade</taxon>
        <taxon>indigoferoid/millettioid clade</taxon>
        <taxon>Phaseoleae</taxon>
        <taxon>Vigna</taxon>
    </lineage>
</organism>
<sequence length="70" mass="7957">CRQREATSPTPYTYLCGRSNYFLSFIHIVLTNLLMLLHLCFTLLLMHVPCNSGRCTLLSAVFQYLLSGNS</sequence>
<dbReference type="Proteomes" id="UP000291084">
    <property type="component" value="Chromosome 3"/>
</dbReference>
<reference evidence="2 3" key="1">
    <citation type="journal article" date="2015" name="Sci. Rep.">
        <title>The power of single molecule real-time sequencing technology in the de novo assembly of a eukaryotic genome.</title>
        <authorList>
            <person name="Sakai H."/>
            <person name="Naito K."/>
            <person name="Ogiso-Tanaka E."/>
            <person name="Takahashi Y."/>
            <person name="Iseki K."/>
            <person name="Muto C."/>
            <person name="Satou K."/>
            <person name="Teruya K."/>
            <person name="Shiroma A."/>
            <person name="Shimoji M."/>
            <person name="Hirano T."/>
            <person name="Itoh T."/>
            <person name="Kaga A."/>
            <person name="Tomooka N."/>
        </authorList>
    </citation>
    <scope>NUCLEOTIDE SEQUENCE [LARGE SCALE GENOMIC DNA]</scope>
    <source>
        <strain evidence="3">cv. Shumari</strain>
    </source>
</reference>
<keyword evidence="1" id="KW-0812">Transmembrane</keyword>
<evidence type="ECO:0000313" key="2">
    <source>
        <dbReference type="EMBL" id="BAT81203.1"/>
    </source>
</evidence>
<keyword evidence="1" id="KW-1133">Transmembrane helix</keyword>
<dbReference type="EMBL" id="AP015036">
    <property type="protein sequence ID" value="BAT81203.1"/>
    <property type="molecule type" value="Genomic_DNA"/>
</dbReference>
<dbReference type="AlphaFoldDB" id="A0A0S3RKT2"/>
<feature type="transmembrane region" description="Helical" evidence="1">
    <location>
        <begin position="21"/>
        <end position="46"/>
    </location>
</feature>
<name>A0A0S3RKT2_PHAAN</name>
<evidence type="ECO:0000313" key="3">
    <source>
        <dbReference type="Proteomes" id="UP000291084"/>
    </source>
</evidence>
<feature type="non-terminal residue" evidence="2">
    <location>
        <position position="1"/>
    </location>
</feature>
<gene>
    <name evidence="2" type="primary">Vigan.03G087900</name>
    <name evidence="2" type="ORF">VIGAN_03087900</name>
</gene>
<evidence type="ECO:0000256" key="1">
    <source>
        <dbReference type="SAM" id="Phobius"/>
    </source>
</evidence>
<proteinExistence type="predicted"/>